<evidence type="ECO:0000256" key="1">
    <source>
        <dbReference type="SAM" id="MobiDB-lite"/>
    </source>
</evidence>
<organism evidence="2 3">
    <name type="scientific">Streptomyces venezuelae</name>
    <dbReference type="NCBI Taxonomy" id="54571"/>
    <lineage>
        <taxon>Bacteria</taxon>
        <taxon>Bacillati</taxon>
        <taxon>Actinomycetota</taxon>
        <taxon>Actinomycetes</taxon>
        <taxon>Kitasatosporales</taxon>
        <taxon>Streptomycetaceae</taxon>
        <taxon>Streptomyces</taxon>
    </lineage>
</organism>
<feature type="compositionally biased region" description="Basic and acidic residues" evidence="1">
    <location>
        <begin position="209"/>
        <end position="229"/>
    </location>
</feature>
<feature type="region of interest" description="Disordered" evidence="1">
    <location>
        <begin position="173"/>
        <end position="192"/>
    </location>
</feature>
<dbReference type="EMBL" id="CP029192">
    <property type="protein sequence ID" value="QES36522.1"/>
    <property type="molecule type" value="Genomic_DNA"/>
</dbReference>
<feature type="region of interest" description="Disordered" evidence="1">
    <location>
        <begin position="208"/>
        <end position="229"/>
    </location>
</feature>
<accession>A0A5P2C1H5</accession>
<feature type="compositionally biased region" description="Basic and acidic residues" evidence="1">
    <location>
        <begin position="123"/>
        <end position="134"/>
    </location>
</feature>
<protein>
    <submittedName>
        <fullName evidence="2">Uncharacterized protein</fullName>
    </submittedName>
</protein>
<sequence length="241" mass="25712">MVGGAGVVGRCGPLAFRPGRVGRPLVVLDVADRGHARAVPVEAHGLLTAFGARRAHQQVGADRLHAHAPAGREQDRVDLAAALGVDGEDRPAALRVGGHEHLRLPVAGEVQEHRRPYPGPPRPVDHPAVGERSRTGVGPQQRVHVHLGEPARTGLHAPQRLWGRLTCGRLGAGRPRALADPGGPDRLRTRLHGDGRRGIAVPEAVRTGTPREHEGRQYGEEGGARQERAAGHRIHGWLTVT</sequence>
<reference evidence="2 3" key="1">
    <citation type="submission" date="2018-05" db="EMBL/GenBank/DDBJ databases">
        <title>Streptomyces venezuelae.</title>
        <authorList>
            <person name="Kim W."/>
            <person name="Lee N."/>
            <person name="Cho B.-K."/>
        </authorList>
    </citation>
    <scope>NUCLEOTIDE SEQUENCE [LARGE SCALE GENOMIC DNA]</scope>
    <source>
        <strain evidence="2 3">ATCC 14584</strain>
    </source>
</reference>
<dbReference type="AlphaFoldDB" id="A0A5P2C1H5"/>
<dbReference type="Proteomes" id="UP000322927">
    <property type="component" value="Chromosome"/>
</dbReference>
<name>A0A5P2C1H5_STRVZ</name>
<feature type="region of interest" description="Disordered" evidence="1">
    <location>
        <begin position="111"/>
        <end position="140"/>
    </location>
</feature>
<evidence type="ECO:0000313" key="3">
    <source>
        <dbReference type="Proteomes" id="UP000322927"/>
    </source>
</evidence>
<evidence type="ECO:0000313" key="2">
    <source>
        <dbReference type="EMBL" id="QES36522.1"/>
    </source>
</evidence>
<feature type="compositionally biased region" description="Basic and acidic residues" evidence="1">
    <location>
        <begin position="183"/>
        <end position="192"/>
    </location>
</feature>
<gene>
    <name evidence="2" type="ORF">DEJ48_26780</name>
</gene>
<proteinExistence type="predicted"/>